<evidence type="ECO:0000256" key="14">
    <source>
        <dbReference type="ARBA" id="ARBA00023136"/>
    </source>
</evidence>
<evidence type="ECO:0000256" key="19">
    <source>
        <dbReference type="ARBA" id="ARBA00032556"/>
    </source>
</evidence>
<evidence type="ECO:0000256" key="1">
    <source>
        <dbReference type="ARBA" id="ARBA00001947"/>
    </source>
</evidence>
<comment type="catalytic activity">
    <reaction evidence="31">
        <text>1-(5Z,8Z,11Z,14Z-eicosatetraenoyl)-sn-glycero-3-phosphocholine + H2O = 1-(5Z,8Z,11Z,14Z-eicosatetraenoyl)-sn-glycerol + phosphocholine + H(+)</text>
        <dbReference type="Rhea" id="RHEA:41003"/>
        <dbReference type="ChEBI" id="CHEBI:15377"/>
        <dbReference type="ChEBI" id="CHEBI:15378"/>
        <dbReference type="ChEBI" id="CHEBI:34071"/>
        <dbReference type="ChEBI" id="CHEBI:74344"/>
        <dbReference type="ChEBI" id="CHEBI:295975"/>
    </reaction>
    <physiologicalReaction direction="left-to-right" evidence="31">
        <dbReference type="Rhea" id="RHEA:41004"/>
    </physiologicalReaction>
</comment>
<keyword evidence="11" id="KW-0862">Zinc</keyword>
<protein>
    <recommendedName>
        <fullName evidence="4">glycerophosphocholine cholinephosphodiesterase</fullName>
        <ecNumber evidence="4">3.1.4.38</ecNumber>
    </recommendedName>
    <alternativeName>
        <fullName evidence="19">Choline-specific glycerophosphodiester phosphodiesterase</fullName>
    </alternativeName>
    <alternativeName>
        <fullName evidence="18">Ectonucleotide pyrophosphatase/phosphodiesterase family member 6</fullName>
    </alternativeName>
</protein>
<dbReference type="CDD" id="cd16018">
    <property type="entry name" value="Enpp"/>
    <property type="match status" value="1"/>
</dbReference>
<name>A0A8S4PNH9_OWEFU</name>
<keyword evidence="13" id="KW-0443">Lipid metabolism</keyword>
<evidence type="ECO:0000256" key="4">
    <source>
        <dbReference type="ARBA" id="ARBA00012318"/>
    </source>
</evidence>
<evidence type="ECO:0000256" key="27">
    <source>
        <dbReference type="ARBA" id="ARBA00048209"/>
    </source>
</evidence>
<dbReference type="Gene3D" id="3.40.720.10">
    <property type="entry name" value="Alkaline Phosphatase, subunit A"/>
    <property type="match status" value="1"/>
</dbReference>
<comment type="caution">
    <text evidence="32">The sequence shown here is derived from an EMBL/GenBank/DDBJ whole genome shotgun (WGS) entry which is preliminary data.</text>
</comment>
<evidence type="ECO:0000256" key="22">
    <source>
        <dbReference type="ARBA" id="ARBA00047322"/>
    </source>
</evidence>
<dbReference type="OrthoDB" id="415411at2759"/>
<keyword evidence="15" id="KW-1015">Disulfide bond</keyword>
<keyword evidence="14" id="KW-0472">Membrane</keyword>
<evidence type="ECO:0000256" key="16">
    <source>
        <dbReference type="ARBA" id="ARBA00023180"/>
    </source>
</evidence>
<dbReference type="GO" id="GO:0016042">
    <property type="term" value="P:lipid catabolic process"/>
    <property type="evidence" value="ECO:0007669"/>
    <property type="project" value="UniProtKB-KW"/>
</dbReference>
<evidence type="ECO:0000256" key="20">
    <source>
        <dbReference type="ARBA" id="ARBA00046203"/>
    </source>
</evidence>
<evidence type="ECO:0000256" key="29">
    <source>
        <dbReference type="ARBA" id="ARBA00048703"/>
    </source>
</evidence>
<evidence type="ECO:0000256" key="13">
    <source>
        <dbReference type="ARBA" id="ARBA00023098"/>
    </source>
</evidence>
<comment type="function">
    <text evidence="20">Choline-specific glycerophosphodiesterase that hydrolyzes glycerophosphocholine (GPC) and lysophosphatidylcholine (LPC) and contributes to supplying choline to the cells. Has a preference for LPC with short (12:0 and 14:0) or polyunsaturated (18:2 and 20:4) fatty acids. In vitro, hydrolyzes only choline-containing lysophospholipids, such as sphingosylphosphorylcholine (SPC), platelet-activating factor (PAF) and lysoPAF, but not other lysophospholipids.</text>
</comment>
<organism evidence="32 33">
    <name type="scientific">Owenia fusiformis</name>
    <name type="common">Polychaete worm</name>
    <dbReference type="NCBI Taxonomy" id="6347"/>
    <lineage>
        <taxon>Eukaryota</taxon>
        <taxon>Metazoa</taxon>
        <taxon>Spiralia</taxon>
        <taxon>Lophotrochozoa</taxon>
        <taxon>Annelida</taxon>
        <taxon>Polychaeta</taxon>
        <taxon>Sedentaria</taxon>
        <taxon>Canalipalpata</taxon>
        <taxon>Sabellida</taxon>
        <taxon>Oweniida</taxon>
        <taxon>Oweniidae</taxon>
        <taxon>Owenia</taxon>
    </lineage>
</organism>
<evidence type="ECO:0000256" key="21">
    <source>
        <dbReference type="ARBA" id="ARBA00047290"/>
    </source>
</evidence>
<feature type="non-terminal residue" evidence="32">
    <location>
        <position position="417"/>
    </location>
</feature>
<evidence type="ECO:0000256" key="23">
    <source>
        <dbReference type="ARBA" id="ARBA00047482"/>
    </source>
</evidence>
<reference evidence="32" key="1">
    <citation type="submission" date="2022-03" db="EMBL/GenBank/DDBJ databases">
        <authorList>
            <person name="Martin C."/>
        </authorList>
    </citation>
    <scope>NUCLEOTIDE SEQUENCE</scope>
</reference>
<keyword evidence="12" id="KW-0442">Lipid degradation</keyword>
<evidence type="ECO:0000313" key="33">
    <source>
        <dbReference type="Proteomes" id="UP000749559"/>
    </source>
</evidence>
<evidence type="ECO:0000256" key="17">
    <source>
        <dbReference type="ARBA" id="ARBA00023288"/>
    </source>
</evidence>
<dbReference type="PANTHER" id="PTHR10151">
    <property type="entry name" value="ECTONUCLEOTIDE PYROPHOSPHATASE/PHOSPHODIESTERASE"/>
    <property type="match status" value="1"/>
</dbReference>
<comment type="catalytic activity">
    <reaction evidence="29">
        <text>sn-glycerol 3-phosphocholine + H2O = phosphocholine + glycerol + H(+)</text>
        <dbReference type="Rhea" id="RHEA:19545"/>
        <dbReference type="ChEBI" id="CHEBI:15377"/>
        <dbReference type="ChEBI" id="CHEBI:15378"/>
        <dbReference type="ChEBI" id="CHEBI:16870"/>
        <dbReference type="ChEBI" id="CHEBI:17754"/>
        <dbReference type="ChEBI" id="CHEBI:295975"/>
        <dbReference type="EC" id="3.1.4.38"/>
    </reaction>
    <physiologicalReaction direction="left-to-right" evidence="29">
        <dbReference type="Rhea" id="RHEA:19546"/>
    </physiologicalReaction>
</comment>
<evidence type="ECO:0000256" key="15">
    <source>
        <dbReference type="ARBA" id="ARBA00023157"/>
    </source>
</evidence>
<keyword evidence="16" id="KW-0325">Glycoprotein</keyword>
<keyword evidence="6" id="KW-0597">Phosphoprotein</keyword>
<evidence type="ECO:0000256" key="24">
    <source>
        <dbReference type="ARBA" id="ARBA00047494"/>
    </source>
</evidence>
<feature type="non-terminal residue" evidence="32">
    <location>
        <position position="1"/>
    </location>
</feature>
<accession>A0A8S4PNH9</accession>
<dbReference type="GO" id="GO:0098552">
    <property type="term" value="C:side of membrane"/>
    <property type="evidence" value="ECO:0007669"/>
    <property type="project" value="UniProtKB-KW"/>
</dbReference>
<comment type="catalytic activity">
    <reaction evidence="23">
        <text>glycero-2-phosphocholine + H2O = phosphocholine + glycerol + H(+)</text>
        <dbReference type="Rhea" id="RHEA:61684"/>
        <dbReference type="ChEBI" id="CHEBI:15377"/>
        <dbReference type="ChEBI" id="CHEBI:15378"/>
        <dbReference type="ChEBI" id="CHEBI:17754"/>
        <dbReference type="ChEBI" id="CHEBI:144950"/>
        <dbReference type="ChEBI" id="CHEBI:295975"/>
    </reaction>
    <physiologicalReaction direction="left-to-right" evidence="23">
        <dbReference type="Rhea" id="RHEA:61685"/>
    </physiologicalReaction>
</comment>
<dbReference type="GO" id="GO:0005886">
    <property type="term" value="C:plasma membrane"/>
    <property type="evidence" value="ECO:0007669"/>
    <property type="project" value="UniProtKB-SubCell"/>
</dbReference>
<dbReference type="Gene3D" id="3.30.1360.180">
    <property type="match status" value="1"/>
</dbReference>
<dbReference type="GO" id="GO:0046872">
    <property type="term" value="F:metal ion binding"/>
    <property type="evidence" value="ECO:0007669"/>
    <property type="project" value="UniProtKB-KW"/>
</dbReference>
<dbReference type="Proteomes" id="UP000749559">
    <property type="component" value="Unassembled WGS sequence"/>
</dbReference>
<evidence type="ECO:0000256" key="12">
    <source>
        <dbReference type="ARBA" id="ARBA00022963"/>
    </source>
</evidence>
<comment type="subcellular location">
    <subcellularLocation>
        <location evidence="2">Cell membrane</location>
        <topology evidence="2">Lipid-anchor</topology>
        <topology evidence="2">GPI-anchor</topology>
    </subcellularLocation>
</comment>
<evidence type="ECO:0000256" key="10">
    <source>
        <dbReference type="ARBA" id="ARBA00022801"/>
    </source>
</evidence>
<comment type="catalytic activity">
    <reaction evidence="28">
        <text>sphing-4-enine-phosphocholine + H2O = sphing-4-enine + phosphocholine + H(+)</text>
        <dbReference type="Rhea" id="RHEA:41095"/>
        <dbReference type="ChEBI" id="CHEBI:15377"/>
        <dbReference type="ChEBI" id="CHEBI:15378"/>
        <dbReference type="ChEBI" id="CHEBI:57756"/>
        <dbReference type="ChEBI" id="CHEBI:58906"/>
        <dbReference type="ChEBI" id="CHEBI:295975"/>
    </reaction>
    <physiologicalReaction direction="left-to-right" evidence="28">
        <dbReference type="Rhea" id="RHEA:41096"/>
    </physiologicalReaction>
</comment>
<evidence type="ECO:0000256" key="31">
    <source>
        <dbReference type="ARBA" id="ARBA00049320"/>
    </source>
</evidence>
<comment type="similarity">
    <text evidence="3">Belongs to the nucleotide pyrophosphatase/phosphodiesterase family.</text>
</comment>
<dbReference type="Pfam" id="PF01663">
    <property type="entry name" value="Phosphodiest"/>
    <property type="match status" value="1"/>
</dbReference>
<dbReference type="GO" id="GO:0047390">
    <property type="term" value="F:glycerophosphocholine cholinephosphodiesterase activity"/>
    <property type="evidence" value="ECO:0007669"/>
    <property type="project" value="UniProtKB-EC"/>
</dbReference>
<comment type="catalytic activity">
    <reaction evidence="26">
        <text>1-tetradecanoyl-sn-glycero-3-phosphocholine + H2O = 1-tetradecanoyl-sn-glycerol + phosphocholine + H(+)</text>
        <dbReference type="Rhea" id="RHEA:40999"/>
        <dbReference type="ChEBI" id="CHEBI:15377"/>
        <dbReference type="ChEBI" id="CHEBI:15378"/>
        <dbReference type="ChEBI" id="CHEBI:64489"/>
        <dbReference type="ChEBI" id="CHEBI:75536"/>
        <dbReference type="ChEBI" id="CHEBI:295975"/>
    </reaction>
    <physiologicalReaction direction="left-to-right" evidence="26">
        <dbReference type="Rhea" id="RHEA:41000"/>
    </physiologicalReaction>
</comment>
<evidence type="ECO:0000313" key="32">
    <source>
        <dbReference type="EMBL" id="CAH1795668.1"/>
    </source>
</evidence>
<dbReference type="AlphaFoldDB" id="A0A8S4PNH9"/>
<evidence type="ECO:0000256" key="26">
    <source>
        <dbReference type="ARBA" id="ARBA00047779"/>
    </source>
</evidence>
<proteinExistence type="inferred from homology"/>
<dbReference type="InterPro" id="IPR002591">
    <property type="entry name" value="Phosphodiest/P_Trfase"/>
</dbReference>
<evidence type="ECO:0000256" key="6">
    <source>
        <dbReference type="ARBA" id="ARBA00022553"/>
    </source>
</evidence>
<keyword evidence="5" id="KW-1003">Cell membrane</keyword>
<dbReference type="EC" id="3.1.4.38" evidence="4"/>
<evidence type="ECO:0000256" key="30">
    <source>
        <dbReference type="ARBA" id="ARBA00049092"/>
    </source>
</evidence>
<evidence type="ECO:0000256" key="3">
    <source>
        <dbReference type="ARBA" id="ARBA00010594"/>
    </source>
</evidence>
<evidence type="ECO:0000256" key="28">
    <source>
        <dbReference type="ARBA" id="ARBA00048234"/>
    </source>
</evidence>
<comment type="catalytic activity">
    <reaction evidence="27">
        <text>1-hexadecanoyl-sn-glycero-3-phosphocholine + H2O = 1-hexadecanoyl-sn-glycerol + phosphocholine + H(+)</text>
        <dbReference type="Rhea" id="RHEA:41119"/>
        <dbReference type="ChEBI" id="CHEBI:15377"/>
        <dbReference type="ChEBI" id="CHEBI:15378"/>
        <dbReference type="ChEBI" id="CHEBI:72998"/>
        <dbReference type="ChEBI" id="CHEBI:75542"/>
        <dbReference type="ChEBI" id="CHEBI:295975"/>
    </reaction>
    <physiologicalReaction direction="left-to-right" evidence="27">
        <dbReference type="Rhea" id="RHEA:41120"/>
    </physiologicalReaction>
</comment>
<comment type="catalytic activity">
    <reaction evidence="22">
        <text>1-(9Z-octadecenoyl)-sn-glycero-3-phosphocholine + H2O = 1-(9Z-octadecenoyl)-sn-glycerol + phosphocholine + H(+)</text>
        <dbReference type="Rhea" id="RHEA:41091"/>
        <dbReference type="ChEBI" id="CHEBI:15377"/>
        <dbReference type="ChEBI" id="CHEBI:15378"/>
        <dbReference type="ChEBI" id="CHEBI:28610"/>
        <dbReference type="ChEBI" id="CHEBI:75757"/>
        <dbReference type="ChEBI" id="CHEBI:295975"/>
    </reaction>
    <physiologicalReaction direction="left-to-right" evidence="22">
        <dbReference type="Rhea" id="RHEA:41092"/>
    </physiologicalReaction>
</comment>
<gene>
    <name evidence="32" type="ORF">OFUS_LOCUS20178</name>
</gene>
<dbReference type="PANTHER" id="PTHR10151:SF66">
    <property type="entry name" value="GLYCEROPHOSPHOCHOLINE CHOLINEPHOSPHODIESTERASE ENPP6"/>
    <property type="match status" value="1"/>
</dbReference>
<comment type="catalytic activity">
    <reaction evidence="21">
        <text>1-dodecanoyl-sn-glycero-3-phosphocholine + H2O = 1-dodecanoyl-sn-glycerol + phosphocholine + H(+)</text>
        <dbReference type="Rhea" id="RHEA:41127"/>
        <dbReference type="ChEBI" id="CHEBI:15377"/>
        <dbReference type="ChEBI" id="CHEBI:15378"/>
        <dbReference type="ChEBI" id="CHEBI:74966"/>
        <dbReference type="ChEBI" id="CHEBI:75529"/>
        <dbReference type="ChEBI" id="CHEBI:295975"/>
    </reaction>
    <physiologicalReaction direction="left-to-right" evidence="21">
        <dbReference type="Rhea" id="RHEA:41128"/>
    </physiologicalReaction>
</comment>
<evidence type="ECO:0000256" key="7">
    <source>
        <dbReference type="ARBA" id="ARBA00022622"/>
    </source>
</evidence>
<evidence type="ECO:0000256" key="11">
    <source>
        <dbReference type="ARBA" id="ARBA00022833"/>
    </source>
</evidence>
<evidence type="ECO:0000256" key="25">
    <source>
        <dbReference type="ARBA" id="ARBA00047600"/>
    </source>
</evidence>
<dbReference type="EMBL" id="CAIIXF020000009">
    <property type="protein sequence ID" value="CAH1795668.1"/>
    <property type="molecule type" value="Genomic_DNA"/>
</dbReference>
<comment type="cofactor">
    <cofactor evidence="1">
        <name>Zn(2+)</name>
        <dbReference type="ChEBI" id="CHEBI:29105"/>
    </cofactor>
</comment>
<dbReference type="InterPro" id="IPR017850">
    <property type="entry name" value="Alkaline_phosphatase_core_sf"/>
</dbReference>
<keyword evidence="17" id="KW-0449">Lipoprotein</keyword>
<keyword evidence="10" id="KW-0378">Hydrolase</keyword>
<evidence type="ECO:0000256" key="8">
    <source>
        <dbReference type="ARBA" id="ARBA00022723"/>
    </source>
</evidence>
<keyword evidence="33" id="KW-1185">Reference proteome</keyword>
<keyword evidence="9" id="KW-0732">Signal</keyword>
<evidence type="ECO:0000256" key="9">
    <source>
        <dbReference type="ARBA" id="ARBA00022729"/>
    </source>
</evidence>
<evidence type="ECO:0000256" key="18">
    <source>
        <dbReference type="ARBA" id="ARBA00031167"/>
    </source>
</evidence>
<comment type="catalytic activity">
    <reaction evidence="24">
        <text>a 1-O-alkyl-sn-glycero-3-phosphocholine + H2O = a 1-O-alkyl-sn-glycerol + phosphocholine + H(+)</text>
        <dbReference type="Rhea" id="RHEA:36083"/>
        <dbReference type="ChEBI" id="CHEBI:15377"/>
        <dbReference type="ChEBI" id="CHEBI:15378"/>
        <dbReference type="ChEBI" id="CHEBI:15850"/>
        <dbReference type="ChEBI" id="CHEBI:30909"/>
        <dbReference type="ChEBI" id="CHEBI:295975"/>
    </reaction>
    <physiologicalReaction direction="left-to-right" evidence="24">
        <dbReference type="Rhea" id="RHEA:36084"/>
    </physiologicalReaction>
</comment>
<evidence type="ECO:0000256" key="5">
    <source>
        <dbReference type="ARBA" id="ARBA00022475"/>
    </source>
</evidence>
<keyword evidence="7" id="KW-0336">GPI-anchor</keyword>
<dbReference type="SUPFAM" id="SSF53649">
    <property type="entry name" value="Alkaline phosphatase-like"/>
    <property type="match status" value="1"/>
</dbReference>
<comment type="catalytic activity">
    <reaction evidence="30">
        <text>1-(9Z,12Z)-octadecadienoyl-sn-glycero-3-phosphocholine + H2O = 1-(9Z,12Z-octadecadienoyl)-sn-glycerol + phosphocholine + H(+)</text>
        <dbReference type="Rhea" id="RHEA:41115"/>
        <dbReference type="ChEBI" id="CHEBI:15377"/>
        <dbReference type="ChEBI" id="CHEBI:15378"/>
        <dbReference type="ChEBI" id="CHEBI:28733"/>
        <dbReference type="ChEBI" id="CHEBI:75561"/>
        <dbReference type="ChEBI" id="CHEBI:295975"/>
    </reaction>
    <physiologicalReaction direction="left-to-right" evidence="30">
        <dbReference type="Rhea" id="RHEA:41116"/>
    </physiologicalReaction>
</comment>
<comment type="catalytic activity">
    <reaction evidence="25">
        <text>a 1-acyl-sn-glycero-3-phosphocholine + H2O = a 1-acyl-sn-glycerol + phosphocholine + H(+)</text>
        <dbReference type="Rhea" id="RHEA:44720"/>
        <dbReference type="ChEBI" id="CHEBI:15377"/>
        <dbReference type="ChEBI" id="CHEBI:15378"/>
        <dbReference type="ChEBI" id="CHEBI:58168"/>
        <dbReference type="ChEBI" id="CHEBI:64683"/>
        <dbReference type="ChEBI" id="CHEBI:295975"/>
    </reaction>
    <physiologicalReaction direction="left-to-right" evidence="25">
        <dbReference type="Rhea" id="RHEA:44721"/>
    </physiologicalReaction>
</comment>
<sequence>QITSVITMKFSGCIFFSLLLFQLKFAFGKQAKKHKHALITILVDGFRNDYLELARKNGIRLRDLKGFKHILKNGVETDYLQPVYPTNSIPNHYSLMTGLYSESHGMVENWMFDPIYGTTFLLAANPESKEPYWWEGGDPLWITAQRQGKRSALYYWFGCDVEIHGLRPEHCTPNTVPSHEEMKDSIIEAVEQIKDGVDHAGIYVETLDITGHKYGLNHTKIIEGIQQVDELLVLLFKQLKEHKLHKTTDIMIFSDHGFTQVYPHGDNKKVVSIELDNDLIFLMVPGFMTSVLPKMEHAMEVYQILQEARNKQGHFDIYWKEEIPERWHYQNHYRIAPLIVQAHSGWIIEWLNQLQLQGNARDYLGTHGYVPESVEMRGMFYAEGPSFKRRFKHGPVSAVDLYQLMCHVLELQPSPHN</sequence>
<keyword evidence="8" id="KW-0479">Metal-binding</keyword>
<evidence type="ECO:0000256" key="2">
    <source>
        <dbReference type="ARBA" id="ARBA00004609"/>
    </source>
</evidence>